<feature type="compositionally biased region" description="Basic and acidic residues" evidence="1">
    <location>
        <begin position="479"/>
        <end position="488"/>
    </location>
</feature>
<keyword evidence="4" id="KW-1185">Reference proteome</keyword>
<gene>
    <name evidence="3" type="ORF">V5N11_032845</name>
</gene>
<feature type="compositionally biased region" description="Low complexity" evidence="1">
    <location>
        <begin position="212"/>
        <end position="239"/>
    </location>
</feature>
<feature type="compositionally biased region" description="Basic and acidic residues" evidence="1">
    <location>
        <begin position="406"/>
        <end position="440"/>
    </location>
</feature>
<evidence type="ECO:0000313" key="3">
    <source>
        <dbReference type="EMBL" id="KAL1190565.1"/>
    </source>
</evidence>
<dbReference type="PANTHER" id="PTHR34282">
    <property type="entry name" value="OS01G0228800 PROTEIN-RELATED"/>
    <property type="match status" value="1"/>
</dbReference>
<evidence type="ECO:0000256" key="1">
    <source>
        <dbReference type="SAM" id="MobiDB-lite"/>
    </source>
</evidence>
<dbReference type="EMBL" id="JBANAX010000874">
    <property type="protein sequence ID" value="KAL1190565.1"/>
    <property type="molecule type" value="Genomic_DNA"/>
</dbReference>
<accession>A0ABD0Z785</accession>
<dbReference type="PANTHER" id="PTHR34282:SF2">
    <property type="entry name" value="DUF3741 DOMAIN-CONTAINING PROTEIN"/>
    <property type="match status" value="1"/>
</dbReference>
<comment type="caution">
    <text evidence="3">The sequence shown here is derived from an EMBL/GenBank/DDBJ whole genome shotgun (WGS) entry which is preliminary data.</text>
</comment>
<dbReference type="AlphaFoldDB" id="A0ABD0Z785"/>
<proteinExistence type="predicted"/>
<feature type="region of interest" description="Disordered" evidence="1">
    <location>
        <begin position="212"/>
        <end position="243"/>
    </location>
</feature>
<organism evidence="3 4">
    <name type="scientific">Cardamine amara subsp. amara</name>
    <dbReference type="NCBI Taxonomy" id="228776"/>
    <lineage>
        <taxon>Eukaryota</taxon>
        <taxon>Viridiplantae</taxon>
        <taxon>Streptophyta</taxon>
        <taxon>Embryophyta</taxon>
        <taxon>Tracheophyta</taxon>
        <taxon>Spermatophyta</taxon>
        <taxon>Magnoliopsida</taxon>
        <taxon>eudicotyledons</taxon>
        <taxon>Gunneridae</taxon>
        <taxon>Pentapetalae</taxon>
        <taxon>rosids</taxon>
        <taxon>malvids</taxon>
        <taxon>Brassicales</taxon>
        <taxon>Brassicaceae</taxon>
        <taxon>Cardamineae</taxon>
        <taxon>Cardamine</taxon>
    </lineage>
</organism>
<dbReference type="Pfam" id="PF14383">
    <property type="entry name" value="VARLMGL"/>
    <property type="match status" value="1"/>
</dbReference>
<dbReference type="Proteomes" id="UP001558713">
    <property type="component" value="Unassembled WGS sequence"/>
</dbReference>
<reference evidence="3 4" key="1">
    <citation type="submission" date="2024-04" db="EMBL/GenBank/DDBJ databases">
        <title>Genome assembly C_amara_ONT_v2.</title>
        <authorList>
            <person name="Yant L."/>
            <person name="Moore C."/>
            <person name="Slenker M."/>
        </authorList>
    </citation>
    <scope>NUCLEOTIDE SEQUENCE [LARGE SCALE GENOMIC DNA]</scope>
    <source>
        <tissue evidence="3">Leaf</tissue>
    </source>
</reference>
<feature type="compositionally biased region" description="Basic and acidic residues" evidence="1">
    <location>
        <begin position="42"/>
        <end position="54"/>
    </location>
</feature>
<evidence type="ECO:0000259" key="2">
    <source>
        <dbReference type="Pfam" id="PF14383"/>
    </source>
</evidence>
<dbReference type="InterPro" id="IPR032795">
    <property type="entry name" value="DUF3741-assoc"/>
</dbReference>
<feature type="compositionally biased region" description="Polar residues" evidence="1">
    <location>
        <begin position="508"/>
        <end position="531"/>
    </location>
</feature>
<feature type="region of interest" description="Disordered" evidence="1">
    <location>
        <begin position="356"/>
        <end position="531"/>
    </location>
</feature>
<name>A0ABD0Z785_CARAN</name>
<feature type="region of interest" description="Disordered" evidence="1">
    <location>
        <begin position="34"/>
        <end position="77"/>
    </location>
</feature>
<protein>
    <recommendedName>
        <fullName evidence="2">DUF3741 domain-containing protein</fullName>
    </recommendedName>
</protein>
<evidence type="ECO:0000313" key="4">
    <source>
        <dbReference type="Proteomes" id="UP001558713"/>
    </source>
</evidence>
<feature type="domain" description="DUF3741" evidence="2">
    <location>
        <begin position="243"/>
        <end position="256"/>
    </location>
</feature>
<feature type="compositionally biased region" description="Low complexity" evidence="1">
    <location>
        <begin position="453"/>
        <end position="478"/>
    </location>
</feature>
<sequence length="729" mass="82287">MPEGKLRSGVYRSFIMCDDPRDVVECGAIKKRSKNRSITNQRCDHSSKSKDRFEIAVAPPRKSIEDAPPPPPSSSSMQLLRVSKGIQKLNVAIESWSKGCRFKAEDIAKDLLRGALDLEESLAMLSSIQEEDDDINKKQRICKDGRSDLRFQRSMSDRFGERIEKRMMIQENVASKDCYDDLRKVVRESFLRQNLLPQTEIKTRVVRNGFASSSGAASSSTSSSQSSLVSGSTKSSASSDVPRRAPSLIARLMGLDVGTQEPSKSTVNHIDKSDIVKLSLEREEQMMKNKKKESSETVLQSLPKEIQSENPSTIVLIRPMRVVQPVMEEKPGNKRPVLPKKPRMQGEVHPRMINQRKEHQAKSSNKMKVPISVTKKDKEPKETARKVEENEGKVIKLMTPSNGKAVTRDRKPMETKKKVVVKKENIAEGKDRHRPQDRALKPPNNPTTHKKLNSSSNNSRNKNQRSSRLSSSTSSGEQKSSRENKTGETSKPNAKKKLHQQDNEHTSENNSASSQNTHGSINQLSSEETTSSEFHILQGHCDNGEVSSSAVTIQHSHEPETSQISLKSFLSTSSDFISYVEDLFDLKTNTKRNQESAFQNRDSIVISDQRLALDFAKEVARRRSLLLLAEPTCPQRSCLHIDELLMEVCDEYEFLRSYRDTFLGQNSFVKESIHIDMVLEKDLKGKKTEMRSSVWDLAWRSEFQIDETHQAVVDLENLILSGLIQEIIS</sequence>
<feature type="compositionally biased region" description="Basic and acidic residues" evidence="1">
    <location>
        <begin position="374"/>
        <end position="394"/>
    </location>
</feature>